<feature type="coiled-coil region" evidence="7">
    <location>
        <begin position="130"/>
        <end position="161"/>
    </location>
</feature>
<keyword evidence="5 6" id="KW-0961">Cell wall biogenesis/degradation</keyword>
<dbReference type="CDD" id="cd16913">
    <property type="entry name" value="YkuD_like"/>
    <property type="match status" value="1"/>
</dbReference>
<reference evidence="10 11" key="1">
    <citation type="submission" date="2010-04" db="EMBL/GenBank/DDBJ databases">
        <authorList>
            <person name="Weinstock G."/>
            <person name="Sodergren E."/>
            <person name="Clifton S."/>
            <person name="Fulton L."/>
            <person name="Fulton B."/>
            <person name="Courtney L."/>
            <person name="Fronick C."/>
            <person name="Harrison M."/>
            <person name="Strong C."/>
            <person name="Farmer C."/>
            <person name="Delahaunty K."/>
            <person name="Markovic C."/>
            <person name="Hall O."/>
            <person name="Minx P."/>
            <person name="Tomlinson C."/>
            <person name="Mitreva M."/>
            <person name="Hou S."/>
            <person name="Wollam A."/>
            <person name="Pepin K.H."/>
            <person name="Johnson M."/>
            <person name="Bhonagiri V."/>
            <person name="Zhang X."/>
            <person name="Suruliraj S."/>
            <person name="Warren W."/>
            <person name="Chinwalla A."/>
            <person name="Mardis E.R."/>
            <person name="Wilson R.K."/>
        </authorList>
    </citation>
    <scope>NUCLEOTIDE SEQUENCE [LARGE SCALE GENOMIC DNA]</scope>
    <source>
        <strain evidence="10 11">DSM 20306</strain>
    </source>
</reference>
<dbReference type="PANTHER" id="PTHR30582:SF2">
    <property type="entry name" value="L,D-TRANSPEPTIDASE YCIB-RELATED"/>
    <property type="match status" value="1"/>
</dbReference>
<evidence type="ECO:0000256" key="4">
    <source>
        <dbReference type="ARBA" id="ARBA00022984"/>
    </source>
</evidence>
<accession>A0ABN0ADV2</accession>
<keyword evidence="7" id="KW-0175">Coiled coil</keyword>
<dbReference type="Gene3D" id="2.40.440.10">
    <property type="entry name" value="L,D-transpeptidase catalytic domain-like"/>
    <property type="match status" value="1"/>
</dbReference>
<keyword evidence="3 6" id="KW-0133">Cell shape</keyword>
<dbReference type="Proteomes" id="UP000006015">
    <property type="component" value="Unassembled WGS sequence"/>
</dbReference>
<evidence type="ECO:0000256" key="6">
    <source>
        <dbReference type="PROSITE-ProRule" id="PRU01373"/>
    </source>
</evidence>
<dbReference type="EMBL" id="ADNS01000017">
    <property type="protein sequence ID" value="EFG80988.1"/>
    <property type="molecule type" value="Genomic_DNA"/>
</dbReference>
<organism evidence="10 11">
    <name type="scientific">Corynebacterium ammoniagenes DSM 20306</name>
    <dbReference type="NCBI Taxonomy" id="649754"/>
    <lineage>
        <taxon>Bacteria</taxon>
        <taxon>Bacillati</taxon>
        <taxon>Actinomycetota</taxon>
        <taxon>Actinomycetes</taxon>
        <taxon>Mycobacteriales</taxon>
        <taxon>Corynebacteriaceae</taxon>
        <taxon>Corynebacterium</taxon>
    </lineage>
</organism>
<evidence type="ECO:0000313" key="10">
    <source>
        <dbReference type="EMBL" id="EFG80988.1"/>
    </source>
</evidence>
<evidence type="ECO:0000256" key="5">
    <source>
        <dbReference type="ARBA" id="ARBA00023316"/>
    </source>
</evidence>
<feature type="chain" id="PRO_5046610577" evidence="8">
    <location>
        <begin position="48"/>
        <end position="277"/>
    </location>
</feature>
<evidence type="ECO:0000313" key="11">
    <source>
        <dbReference type="Proteomes" id="UP000006015"/>
    </source>
</evidence>
<evidence type="ECO:0000256" key="1">
    <source>
        <dbReference type="ARBA" id="ARBA00004752"/>
    </source>
</evidence>
<evidence type="ECO:0000256" key="8">
    <source>
        <dbReference type="SAM" id="SignalP"/>
    </source>
</evidence>
<dbReference type="Pfam" id="PF03734">
    <property type="entry name" value="YkuD"/>
    <property type="match status" value="1"/>
</dbReference>
<dbReference type="PANTHER" id="PTHR30582">
    <property type="entry name" value="L,D-TRANSPEPTIDASE"/>
    <property type="match status" value="1"/>
</dbReference>
<evidence type="ECO:0000256" key="7">
    <source>
        <dbReference type="SAM" id="Coils"/>
    </source>
</evidence>
<protein>
    <submittedName>
        <fullName evidence="10">ErfK/YbiS/YcfS/YnhG</fullName>
    </submittedName>
</protein>
<comment type="caution">
    <text evidence="10">The sequence shown here is derived from an EMBL/GenBank/DDBJ whole genome shotgun (WGS) entry which is preliminary data.</text>
</comment>
<keyword evidence="8" id="KW-0732">Signal</keyword>
<feature type="active site" description="Nucleophile" evidence="6">
    <location>
        <position position="253"/>
    </location>
</feature>
<evidence type="ECO:0000259" key="9">
    <source>
        <dbReference type="PROSITE" id="PS52029"/>
    </source>
</evidence>
<evidence type="ECO:0000256" key="2">
    <source>
        <dbReference type="ARBA" id="ARBA00022679"/>
    </source>
</evidence>
<dbReference type="PROSITE" id="PS52029">
    <property type="entry name" value="LD_TPASE"/>
    <property type="match status" value="1"/>
</dbReference>
<keyword evidence="2" id="KW-0808">Transferase</keyword>
<dbReference type="InterPro" id="IPR038063">
    <property type="entry name" value="Transpep_catalytic_dom"/>
</dbReference>
<keyword evidence="4 6" id="KW-0573">Peptidoglycan synthesis</keyword>
<dbReference type="SUPFAM" id="SSF141523">
    <property type="entry name" value="L,D-transpeptidase catalytic domain-like"/>
    <property type="match status" value="1"/>
</dbReference>
<gene>
    <name evidence="10" type="ORF">HMPREF0281_01862</name>
</gene>
<feature type="domain" description="L,D-TPase catalytic" evidence="9">
    <location>
        <begin position="169"/>
        <end position="277"/>
    </location>
</feature>
<comment type="pathway">
    <text evidence="1 6">Cell wall biogenesis; peptidoglycan biosynthesis.</text>
</comment>
<feature type="active site" description="Proton donor/acceptor" evidence="6">
    <location>
        <position position="242"/>
    </location>
</feature>
<feature type="signal peptide" evidence="8">
    <location>
        <begin position="1"/>
        <end position="47"/>
    </location>
</feature>
<sequence>MRKLAARSILLAMLNSSFAGVRRGIVALAASVATGVALLGASPAAQAQPAVPELPDFAQSSTDITFDDVLNQTRENAWDSRNAFLSQVSDFDPNAARQIKPVLDSAIDVTFPGLRAQKEREEVQRLAAIRESREAEVAAERARAEEAARQAEAERQRQEFNVGPCPADADVCVDIDGRRTWLQNNGEISYVAPSMAPGKPGEDTPRGTFYVNRKVKDEISYEFNNAPMPYAIYFTNNGHAFHMGNPAYDSAGCVRLPEQAALTFWNDLQIGDKVFIY</sequence>
<keyword evidence="11" id="KW-1185">Reference proteome</keyword>
<name>A0ABN0ADV2_CORAM</name>
<dbReference type="InterPro" id="IPR005490">
    <property type="entry name" value="LD_TPept_cat_dom"/>
</dbReference>
<proteinExistence type="predicted"/>
<evidence type="ECO:0000256" key="3">
    <source>
        <dbReference type="ARBA" id="ARBA00022960"/>
    </source>
</evidence>
<dbReference type="InterPro" id="IPR050979">
    <property type="entry name" value="LD-transpeptidase"/>
</dbReference>